<feature type="region of interest" description="Disordered" evidence="1">
    <location>
        <begin position="367"/>
        <end position="471"/>
    </location>
</feature>
<feature type="compositionally biased region" description="Low complexity" evidence="1">
    <location>
        <begin position="285"/>
        <end position="294"/>
    </location>
</feature>
<feature type="region of interest" description="Disordered" evidence="1">
    <location>
        <begin position="285"/>
        <end position="317"/>
    </location>
</feature>
<accession>A0ABQ8HX73</accession>
<feature type="region of interest" description="Disordered" evidence="1">
    <location>
        <begin position="822"/>
        <end position="877"/>
    </location>
</feature>
<evidence type="ECO:0000313" key="2">
    <source>
        <dbReference type="EMBL" id="KAH7568957.1"/>
    </source>
</evidence>
<dbReference type="Proteomes" id="UP000827721">
    <property type="component" value="Unassembled WGS sequence"/>
</dbReference>
<gene>
    <name evidence="2" type="ORF">JRO89_XS06G0080000</name>
</gene>
<feature type="compositionally biased region" description="Basic and acidic residues" evidence="1">
    <location>
        <begin position="376"/>
        <end position="392"/>
    </location>
</feature>
<evidence type="ECO:0000313" key="3">
    <source>
        <dbReference type="Proteomes" id="UP000827721"/>
    </source>
</evidence>
<keyword evidence="3" id="KW-1185">Reference proteome</keyword>
<comment type="caution">
    <text evidence="2">The sequence shown here is derived from an EMBL/GenBank/DDBJ whole genome shotgun (WGS) entry which is preliminary data.</text>
</comment>
<feature type="compositionally biased region" description="Basic residues" evidence="1">
    <location>
        <begin position="424"/>
        <end position="433"/>
    </location>
</feature>
<feature type="compositionally biased region" description="Low complexity" evidence="1">
    <location>
        <begin position="895"/>
        <end position="906"/>
    </location>
</feature>
<feature type="region of interest" description="Disordered" evidence="1">
    <location>
        <begin position="893"/>
        <end position="945"/>
    </location>
</feature>
<dbReference type="EMBL" id="JAFEMO010000006">
    <property type="protein sequence ID" value="KAH7568957.1"/>
    <property type="molecule type" value="Genomic_DNA"/>
</dbReference>
<feature type="compositionally biased region" description="Low complexity" evidence="1">
    <location>
        <begin position="401"/>
        <end position="410"/>
    </location>
</feature>
<evidence type="ECO:0000256" key="1">
    <source>
        <dbReference type="SAM" id="MobiDB-lite"/>
    </source>
</evidence>
<name>A0ABQ8HX73_9ROSI</name>
<dbReference type="PANTHER" id="PTHR31008:SF0">
    <property type="entry name" value="CSL1"/>
    <property type="match status" value="1"/>
</dbReference>
<organism evidence="2 3">
    <name type="scientific">Xanthoceras sorbifolium</name>
    <dbReference type="NCBI Taxonomy" id="99658"/>
    <lineage>
        <taxon>Eukaryota</taxon>
        <taxon>Viridiplantae</taxon>
        <taxon>Streptophyta</taxon>
        <taxon>Embryophyta</taxon>
        <taxon>Tracheophyta</taxon>
        <taxon>Spermatophyta</taxon>
        <taxon>Magnoliopsida</taxon>
        <taxon>eudicotyledons</taxon>
        <taxon>Gunneridae</taxon>
        <taxon>Pentapetalae</taxon>
        <taxon>rosids</taxon>
        <taxon>malvids</taxon>
        <taxon>Sapindales</taxon>
        <taxon>Sapindaceae</taxon>
        <taxon>Xanthoceroideae</taxon>
        <taxon>Xanthoceras</taxon>
    </lineage>
</organism>
<feature type="compositionally biased region" description="Acidic residues" evidence="1">
    <location>
        <begin position="455"/>
        <end position="470"/>
    </location>
</feature>
<sequence length="945" mass="105101">MDSATRLDYALFQLTPTRTRFDLVLFCRGNSEKLASGLFEPFISHLKFARDAISKGGYSINLRPPIHGAPWFTKATFERFVRFVSTPAVLERFVSIEKEILQIEVSIQANELSNINVAGQIEQGIMSIADGNTRKSTNESVQEENSKIQLQRLLETRRTLLRKEQAMAFARGVVAGFEKDNIDDLISFADAYGAARLRTYYSVLISLSQAFGINLFKEACVNFKELCKKKRGDGLWMEELAAMEACSPSELSFMGTSGIVLTNETSAPNQNVLLNFTKFDIPLDGSKSDSTTSSDGKKDDHSPALGQVPSATPKVQVPVTWPNQLPHYMYGFQGPIQQLPPYQGYPFPPMQPHYAANMQWPSNMKETYHRKKSSLGKKEKYLIRKDPDHSGEEEQTESSDSDPGSNSDSNVQEEKRHSSAEHPHGKKQRKKSSRTVVIRNINYITPKRRNGENDGGSEESSSGEDEFVDEDSIKKKVDDVVGLLKKSQKSNSSYRRQKGANKSLHIANGSNGATELDFDDDSVADVSKKGKGNENWDTFQNLLMRDEEATVNGVKRLHPMDVRDDQITVRISEGVPSHSVDLESEKVPKQPLIATDSFVVTEREGGNEGRVKLEDLENGVNFRSVLKRADFTDEELLFSRRSEAGGEPGGIPSTFAAESSIIKTAKGEDWFIANNSAKLENQNAINGQTIFDGDHILPGGDQFSTEKHRKDLIDDSFMVQARLATDDQYDSQWRTDISMVADLTSAGNHGNGTTNISQDKQEAYEPDDLYMVLERESEFQSAKDSWTVDFEIDASLVESNKRCSVAEDVKLPSNSDATIVKNSEVNGSRGHGKEARSKVSRGSIGKGKPELISRSRKPSLVSRPTVQKSKLEKEEEMRKKMEELVIQRQKRIAERSAASGLASAASKKVPLESKTAKGSIKYDKNKTHSTARETTRIGSVKIRAT</sequence>
<feature type="compositionally biased region" description="Basic and acidic residues" evidence="1">
    <location>
        <begin position="412"/>
        <end position="423"/>
    </location>
</feature>
<dbReference type="PANTHER" id="PTHR31008">
    <property type="entry name" value="COP1-INTERACTING PROTEIN-RELATED"/>
    <property type="match status" value="1"/>
</dbReference>
<evidence type="ECO:0008006" key="4">
    <source>
        <dbReference type="Google" id="ProtNLM"/>
    </source>
</evidence>
<proteinExistence type="predicted"/>
<reference evidence="2 3" key="1">
    <citation type="submission" date="2021-02" db="EMBL/GenBank/DDBJ databases">
        <title>Plant Genome Project.</title>
        <authorList>
            <person name="Zhang R.-G."/>
        </authorList>
    </citation>
    <scope>NUCLEOTIDE SEQUENCE [LARGE SCALE GENOMIC DNA]</scope>
    <source>
        <tissue evidence="2">Leaves</tissue>
    </source>
</reference>
<feature type="compositionally biased region" description="Basic and acidic residues" evidence="1">
    <location>
        <begin position="909"/>
        <end position="935"/>
    </location>
</feature>
<protein>
    <recommendedName>
        <fullName evidence="4">COP1-interacting protein 7</fullName>
    </recommendedName>
</protein>